<keyword evidence="2" id="KW-1185">Reference proteome</keyword>
<sequence>MDRSRTESIKHRFERIVPFYDLVVEGLFGHTLRKWRKRLWKTKAGGLSSRFRLSTK</sequence>
<dbReference type="Proteomes" id="UP000000272">
    <property type="component" value="Chromosome"/>
</dbReference>
<organism evidence="1 2">
    <name type="scientific">Thermosediminibacter oceani (strain ATCC BAA-1034 / DSM 16646 / JW/IW-1228P)</name>
    <dbReference type="NCBI Taxonomy" id="555079"/>
    <lineage>
        <taxon>Bacteria</taxon>
        <taxon>Bacillati</taxon>
        <taxon>Bacillota</taxon>
        <taxon>Clostridia</taxon>
        <taxon>Thermosediminibacterales</taxon>
        <taxon>Thermosediminibacteraceae</taxon>
        <taxon>Thermosediminibacter</taxon>
    </lineage>
</organism>
<dbReference type="EMBL" id="CP002131">
    <property type="protein sequence ID" value="ADL07474.1"/>
    <property type="molecule type" value="Genomic_DNA"/>
</dbReference>
<dbReference type="HOGENOM" id="CLU_3012825_0_0_9"/>
<proteinExistence type="predicted"/>
<protein>
    <submittedName>
        <fullName evidence="1">Uncharacterized protein</fullName>
    </submittedName>
</protein>
<gene>
    <name evidence="1" type="ordered locus">Toce_0705</name>
</gene>
<name>D9S247_THEOJ</name>
<dbReference type="RefSeq" id="WP_013275521.1">
    <property type="nucleotide sequence ID" value="NC_014377.1"/>
</dbReference>
<dbReference type="AlphaFoldDB" id="D9S247"/>
<dbReference type="STRING" id="555079.Toce_0705"/>
<reference evidence="1 2" key="1">
    <citation type="journal article" date="2010" name="Stand. Genomic Sci.">
        <title>Complete genome sequence of Thermosediminibacter oceani type strain (JW/IW-1228P).</title>
        <authorList>
            <person name="Pitluck S."/>
            <person name="Yasawong M."/>
            <person name="Munk C."/>
            <person name="Nolan M."/>
            <person name="Lapidus A."/>
            <person name="Lucas S."/>
            <person name="Glavina Del Rio T."/>
            <person name="Tice H."/>
            <person name="Cheng J.F."/>
            <person name="Bruce D."/>
            <person name="Detter C."/>
            <person name="Tapia R."/>
            <person name="Han C."/>
            <person name="Goodwin L."/>
            <person name="Liolios K."/>
            <person name="Ivanova N."/>
            <person name="Mavromatis K."/>
            <person name="Mikhailova N."/>
            <person name="Pati A."/>
            <person name="Chen A."/>
            <person name="Palaniappan K."/>
            <person name="Land M."/>
            <person name="Hauser L."/>
            <person name="Chang Y.J."/>
            <person name="Jeffries C.D."/>
            <person name="Rohde M."/>
            <person name="Spring S."/>
            <person name="Sikorski J."/>
            <person name="Goker M."/>
            <person name="Woyke T."/>
            <person name="Bristow J."/>
            <person name="Eisen J.A."/>
            <person name="Markowitz V."/>
            <person name="Hugenholtz P."/>
            <person name="Kyrpides N.C."/>
            <person name="Klenk H.P."/>
        </authorList>
    </citation>
    <scope>NUCLEOTIDE SEQUENCE [LARGE SCALE GENOMIC DNA]</scope>
    <source>
        <strain evidence="2">ATCC BAA-1034 / DSM 16646 / JW/IW-1228P</strain>
    </source>
</reference>
<evidence type="ECO:0000313" key="1">
    <source>
        <dbReference type="EMBL" id="ADL07474.1"/>
    </source>
</evidence>
<dbReference type="KEGG" id="toc:Toce_0705"/>
<accession>D9S247</accession>
<evidence type="ECO:0000313" key="2">
    <source>
        <dbReference type="Proteomes" id="UP000000272"/>
    </source>
</evidence>